<dbReference type="RefSeq" id="WP_398279258.1">
    <property type="nucleotide sequence ID" value="NZ_JBITLV010000003.1"/>
</dbReference>
<gene>
    <name evidence="4" type="ORF">ACIB24_10465</name>
</gene>
<dbReference type="InterPro" id="IPR008978">
    <property type="entry name" value="HSP20-like_chaperone"/>
</dbReference>
<dbReference type="SUPFAM" id="SSF49764">
    <property type="entry name" value="HSP20-like chaperones"/>
    <property type="match status" value="1"/>
</dbReference>
<dbReference type="PROSITE" id="PS01031">
    <property type="entry name" value="SHSP"/>
    <property type="match status" value="1"/>
</dbReference>
<sequence length="122" mass="13281">MALPVVRTYDPQFEQLVRAFFAPRTAAPTRRWAPVTEVSSTDEAYTVTVELPGVKREDVSVEVAEKTLVVTATRGETFTLRRSLPGDVQRDDVSATLADGVLTVTLPRAAAPAPRKVEITQG</sequence>
<name>A0ABW8ANC5_9ACTN</name>
<dbReference type="Proteomes" id="UP001612915">
    <property type="component" value="Unassembled WGS sequence"/>
</dbReference>
<dbReference type="PANTHER" id="PTHR11527">
    <property type="entry name" value="HEAT-SHOCK PROTEIN 20 FAMILY MEMBER"/>
    <property type="match status" value="1"/>
</dbReference>
<keyword evidence="5" id="KW-1185">Reference proteome</keyword>
<dbReference type="CDD" id="cd06464">
    <property type="entry name" value="ACD_sHsps-like"/>
    <property type="match status" value="1"/>
</dbReference>
<dbReference type="Gene3D" id="2.60.40.790">
    <property type="match status" value="1"/>
</dbReference>
<proteinExistence type="inferred from homology"/>
<dbReference type="InterPro" id="IPR031107">
    <property type="entry name" value="Small_HSP"/>
</dbReference>
<protein>
    <submittedName>
        <fullName evidence="4">Hsp20/alpha crystallin family protein</fullName>
    </submittedName>
</protein>
<comment type="caution">
    <text evidence="4">The sequence shown here is derived from an EMBL/GenBank/DDBJ whole genome shotgun (WGS) entry which is preliminary data.</text>
</comment>
<feature type="domain" description="SHSP" evidence="3">
    <location>
        <begin position="26"/>
        <end position="122"/>
    </location>
</feature>
<evidence type="ECO:0000256" key="2">
    <source>
        <dbReference type="RuleBase" id="RU003616"/>
    </source>
</evidence>
<evidence type="ECO:0000256" key="1">
    <source>
        <dbReference type="PROSITE-ProRule" id="PRU00285"/>
    </source>
</evidence>
<accession>A0ABW8ANC5</accession>
<evidence type="ECO:0000313" key="4">
    <source>
        <dbReference type="EMBL" id="MFI7587483.1"/>
    </source>
</evidence>
<dbReference type="InterPro" id="IPR002068">
    <property type="entry name" value="A-crystallin/Hsp20_dom"/>
</dbReference>
<dbReference type="EMBL" id="JBITLV010000003">
    <property type="protein sequence ID" value="MFI7587483.1"/>
    <property type="molecule type" value="Genomic_DNA"/>
</dbReference>
<evidence type="ECO:0000259" key="3">
    <source>
        <dbReference type="PROSITE" id="PS01031"/>
    </source>
</evidence>
<organism evidence="4 5">
    <name type="scientific">Spongisporangium articulatum</name>
    <dbReference type="NCBI Taxonomy" id="3362603"/>
    <lineage>
        <taxon>Bacteria</taxon>
        <taxon>Bacillati</taxon>
        <taxon>Actinomycetota</taxon>
        <taxon>Actinomycetes</taxon>
        <taxon>Kineosporiales</taxon>
        <taxon>Kineosporiaceae</taxon>
        <taxon>Spongisporangium</taxon>
    </lineage>
</organism>
<evidence type="ECO:0000313" key="5">
    <source>
        <dbReference type="Proteomes" id="UP001612915"/>
    </source>
</evidence>
<reference evidence="4 5" key="1">
    <citation type="submission" date="2024-10" db="EMBL/GenBank/DDBJ databases">
        <title>The Natural Products Discovery Center: Release of the First 8490 Sequenced Strains for Exploring Actinobacteria Biosynthetic Diversity.</title>
        <authorList>
            <person name="Kalkreuter E."/>
            <person name="Kautsar S.A."/>
            <person name="Yang D."/>
            <person name="Bader C.D."/>
            <person name="Teijaro C.N."/>
            <person name="Fluegel L."/>
            <person name="Davis C.M."/>
            <person name="Simpson J.R."/>
            <person name="Lauterbach L."/>
            <person name="Steele A.D."/>
            <person name="Gui C."/>
            <person name="Meng S."/>
            <person name="Li G."/>
            <person name="Viehrig K."/>
            <person name="Ye F."/>
            <person name="Su P."/>
            <person name="Kiefer A.F."/>
            <person name="Nichols A."/>
            <person name="Cepeda A.J."/>
            <person name="Yan W."/>
            <person name="Fan B."/>
            <person name="Jiang Y."/>
            <person name="Adhikari A."/>
            <person name="Zheng C.-J."/>
            <person name="Schuster L."/>
            <person name="Cowan T.M."/>
            <person name="Smanski M.J."/>
            <person name="Chevrette M.G."/>
            <person name="De Carvalho L.P.S."/>
            <person name="Shen B."/>
        </authorList>
    </citation>
    <scope>NUCLEOTIDE SEQUENCE [LARGE SCALE GENOMIC DNA]</scope>
    <source>
        <strain evidence="4 5">NPDC049639</strain>
    </source>
</reference>
<dbReference type="Pfam" id="PF00011">
    <property type="entry name" value="HSP20"/>
    <property type="match status" value="1"/>
</dbReference>
<comment type="similarity">
    <text evidence="1 2">Belongs to the small heat shock protein (HSP20) family.</text>
</comment>